<evidence type="ECO:0000256" key="3">
    <source>
        <dbReference type="ARBA" id="ARBA00022801"/>
    </source>
</evidence>
<dbReference type="VEuPathDB" id="TriTrypDB:TCSYLVIO_004171"/>
<dbReference type="VEuPathDB" id="TriTrypDB:TCDM_04461"/>
<dbReference type="AlphaFoldDB" id="A0A2V2VRQ2"/>
<comment type="caution">
    <text evidence="6">The sequence shown here is derived from an EMBL/GenBank/DDBJ whole genome shotgun (WGS) entry which is preliminary data.</text>
</comment>
<name>A0A2V2VRQ2_TRYCR</name>
<dbReference type="VEuPathDB" id="TriTrypDB:Tc_MARK_2917"/>
<dbReference type="GO" id="GO:0008233">
    <property type="term" value="F:peptidase activity"/>
    <property type="evidence" value="ECO:0007669"/>
    <property type="project" value="UniProtKB-KW"/>
</dbReference>
<organism evidence="6 7">
    <name type="scientific">Trypanosoma cruzi</name>
    <dbReference type="NCBI Taxonomy" id="5693"/>
    <lineage>
        <taxon>Eukaryota</taxon>
        <taxon>Discoba</taxon>
        <taxon>Euglenozoa</taxon>
        <taxon>Kinetoplastea</taxon>
        <taxon>Metakinetoplastina</taxon>
        <taxon>Trypanosomatida</taxon>
        <taxon>Trypanosomatidae</taxon>
        <taxon>Trypanosoma</taxon>
        <taxon>Schizotrypanum</taxon>
    </lineage>
</organism>
<dbReference type="InterPro" id="IPR008580">
    <property type="entry name" value="PPPDE_dom"/>
</dbReference>
<dbReference type="EMBL" id="PRFA01000017">
    <property type="protein sequence ID" value="PWU97003.1"/>
    <property type="molecule type" value="Genomic_DNA"/>
</dbReference>
<dbReference type="VEuPathDB" id="TriTrypDB:C4B63_17g127"/>
<gene>
    <name evidence="6" type="ORF">C4B63_17g127</name>
</gene>
<dbReference type="PANTHER" id="PTHR12378">
    <property type="entry name" value="DESUMOYLATING ISOPEPTIDASE"/>
    <property type="match status" value="1"/>
</dbReference>
<keyword evidence="2" id="KW-0645">Protease</keyword>
<evidence type="ECO:0000256" key="2">
    <source>
        <dbReference type="ARBA" id="ARBA00022670"/>
    </source>
</evidence>
<dbReference type="VEuPathDB" id="TriTrypDB:TcCL_ESM01853"/>
<dbReference type="Pfam" id="PF05903">
    <property type="entry name" value="Peptidase_C97"/>
    <property type="match status" value="1"/>
</dbReference>
<evidence type="ECO:0000259" key="5">
    <source>
        <dbReference type="PROSITE" id="PS51858"/>
    </source>
</evidence>
<dbReference type="VEuPathDB" id="TriTrypDB:TcCLB.506871.130"/>
<dbReference type="VEuPathDB" id="TriTrypDB:TcYC6_0052970"/>
<evidence type="ECO:0000313" key="6">
    <source>
        <dbReference type="EMBL" id="PWU97003.1"/>
    </source>
</evidence>
<dbReference type="PANTHER" id="PTHR12378:SF7">
    <property type="entry name" value="DESUMOYLATING ISOPEPTIDASE 1"/>
    <property type="match status" value="1"/>
</dbReference>
<dbReference type="InterPro" id="IPR042266">
    <property type="entry name" value="PPPDE_sf"/>
</dbReference>
<dbReference type="Gene3D" id="3.90.1720.30">
    <property type="entry name" value="PPPDE domains"/>
    <property type="match status" value="1"/>
</dbReference>
<evidence type="ECO:0000256" key="1">
    <source>
        <dbReference type="ARBA" id="ARBA00008140"/>
    </source>
</evidence>
<feature type="region of interest" description="Disordered" evidence="4">
    <location>
        <begin position="1"/>
        <end position="20"/>
    </location>
</feature>
<evidence type="ECO:0000313" key="7">
    <source>
        <dbReference type="Proteomes" id="UP000246121"/>
    </source>
</evidence>
<dbReference type="GO" id="GO:0070646">
    <property type="term" value="P:protein modification by small protein removal"/>
    <property type="evidence" value="ECO:0007669"/>
    <property type="project" value="TreeGrafter"/>
</dbReference>
<dbReference type="GO" id="GO:0006508">
    <property type="term" value="P:proteolysis"/>
    <property type="evidence" value="ECO:0007669"/>
    <property type="project" value="UniProtKB-KW"/>
</dbReference>
<keyword evidence="3" id="KW-0378">Hydrolase</keyword>
<dbReference type="Proteomes" id="UP000246121">
    <property type="component" value="Unassembled WGS sequence"/>
</dbReference>
<dbReference type="VEuPathDB" id="TriTrypDB:ECC02_003788"/>
<dbReference type="VEuPathDB" id="TriTrypDB:BCY84_18378"/>
<proteinExistence type="inferred from homology"/>
<dbReference type="OrthoDB" id="21221at2759"/>
<protein>
    <recommendedName>
        <fullName evidence="5">PPPDE domain-containing protein</fullName>
    </recommendedName>
</protein>
<accession>A0A2V2VRQ2</accession>
<dbReference type="VEuPathDB" id="TriTrypDB:TcCLB.507509.80"/>
<feature type="compositionally biased region" description="Basic and acidic residues" evidence="4">
    <location>
        <begin position="1"/>
        <end position="10"/>
    </location>
</feature>
<dbReference type="VEuPathDB" id="TriTrypDB:TcG_00238"/>
<feature type="domain" description="PPPDE" evidence="5">
    <location>
        <begin position="94"/>
        <end position="237"/>
    </location>
</feature>
<dbReference type="SMART" id="SM01179">
    <property type="entry name" value="DUF862"/>
    <property type="match status" value="1"/>
</dbReference>
<reference evidence="6 7" key="1">
    <citation type="journal article" date="2018" name="Microb. Genom.">
        <title>Expanding an expanded genome: long-read sequencing of Trypanosoma cruzi.</title>
        <authorList>
            <person name="Berna L."/>
            <person name="Rodriguez M."/>
            <person name="Chiribao M.L."/>
            <person name="Parodi-Talice A."/>
            <person name="Pita S."/>
            <person name="Rijo G."/>
            <person name="Alvarez-Valin F."/>
            <person name="Robello C."/>
        </authorList>
    </citation>
    <scope>NUCLEOTIDE SEQUENCE [LARGE SCALE GENOMIC DNA]</scope>
    <source>
        <strain evidence="6 7">Dm28c</strain>
    </source>
</reference>
<dbReference type="VEuPathDB" id="TriTrypDB:C3747_55g163"/>
<evidence type="ECO:0000256" key="4">
    <source>
        <dbReference type="SAM" id="MobiDB-lite"/>
    </source>
</evidence>
<sequence length="573" mass="63657">MTGNFEKSHEPFASSSTDADDGLTASPKFYSYRRIISLHATPPDAASASRVNGTASTQLPSFCPPQRECSSLLAADRVTFVLSQVTPSPRVVEFTVILHVYDLSRGLVNRHSEELLGFNVPGLYHSAVVCYGMEFIFGGGIAVMGAGHTRFGKKYKKILLGTTKKTLSEFMTWIREREKDTYHLNAYHPTKNNCHTFSKDAVAFLLGPNGSIPSFLTTVIEHLVKTRLGQGVLEVLTHYLIYPKCITNRLLKEHMLERRKSAMSIAQSAVACELMSQPPPCVVLFHVDDAAKCRQVFEGLMPYVEQLKQRGKVDQSAKMILTSTFIISTGAELIDPTIASDYIELVVRILMYTHTTLWGPVLNSLRIALLHKVVLCACVFHPTLLALLANGVRDFLNMTPEGRLSFLRVLCNLSSGLHGALALNSSRFALMWVSVVGLALADYRNDAIVYTGASLAVNLAHAFVLTTIPRVSRNHGVLSSFHRIRQLMTILLFYLRHWPPKRIPEAAMNMMLLALFFLMSSYPENVEFAATHGCRLNYACMLQRAQTNESKALLCLMHALEQCGHMSCVNVIS</sequence>
<comment type="similarity">
    <text evidence="1">Belongs to the DeSI family.</text>
</comment>
<dbReference type="VEuPathDB" id="TriTrypDB:TcBrA4_0104050"/>
<dbReference type="PROSITE" id="PS51858">
    <property type="entry name" value="PPPDE"/>
    <property type="match status" value="1"/>
</dbReference>